<proteinExistence type="predicted"/>
<reference evidence="1 2" key="1">
    <citation type="submission" date="2015-09" db="EMBL/GenBank/DDBJ databases">
        <authorList>
            <consortium name="Pathogen Informatics"/>
        </authorList>
    </citation>
    <scope>NUCLEOTIDE SEQUENCE [LARGE SCALE GENOMIC DNA]</scope>
    <source>
        <strain evidence="1 2">2789STDY5834939</strain>
    </source>
</reference>
<name>A0A174MMD5_9FIRM</name>
<dbReference type="InterPro" id="IPR025945">
    <property type="entry name" value="DHHW"/>
</dbReference>
<accession>A0A174MMD5</accession>
<dbReference type="EMBL" id="CZBE01000003">
    <property type="protein sequence ID" value="CUP37453.1"/>
    <property type="molecule type" value="Genomic_DNA"/>
</dbReference>
<evidence type="ECO:0000313" key="2">
    <source>
        <dbReference type="Proteomes" id="UP000095765"/>
    </source>
</evidence>
<dbReference type="Proteomes" id="UP000095765">
    <property type="component" value="Unassembled WGS sequence"/>
</dbReference>
<sequence length="375" mass="41833">MLGKKLTGTVFLLMLFAVPCLIAAGGGGRALLRAAGSIYAPLGKLETAMAEQFPAADRLRKLEVSLSYMGGQKEQNGVFISGDSLTLDVQPKSLSVINGNTLAMIDFADEHQIPSYVMLIPTACAVQQGKVPYDNVAPLYNQRQLIDDVYRRVSGHVTAIDVYPTLFNHQDEYIYYNTDNTITGLGGYYIYTAAAKNLLRSNPRGLDQYEVEHLDYNYYGDLYALSPYREVSADRVSVYSYVSRYQRDYIVTHYDASGIRRYYTLYPRFRAELDDSMGVVLGGMSPVIDISIIGSTTNSKRLLLFGDRSVQGYLPFLLAHYERVTVVDTTQAAPEQLDRINLRDYSQVLFAWSVDHYVTADQLSLLDSLGAAQEA</sequence>
<dbReference type="RefSeq" id="WP_055244073.1">
    <property type="nucleotide sequence ID" value="NZ_CABIWA010000006.1"/>
</dbReference>
<organism evidence="1 2">
    <name type="scientific">Anaerotruncus colihominis</name>
    <dbReference type="NCBI Taxonomy" id="169435"/>
    <lineage>
        <taxon>Bacteria</taxon>
        <taxon>Bacillati</taxon>
        <taxon>Bacillota</taxon>
        <taxon>Clostridia</taxon>
        <taxon>Eubacteriales</taxon>
        <taxon>Oscillospiraceae</taxon>
        <taxon>Anaerotruncus</taxon>
    </lineage>
</organism>
<dbReference type="OrthoDB" id="175771at2"/>
<evidence type="ECO:0008006" key="3">
    <source>
        <dbReference type="Google" id="ProtNLM"/>
    </source>
</evidence>
<dbReference type="Pfam" id="PF14286">
    <property type="entry name" value="DHHW"/>
    <property type="match status" value="1"/>
</dbReference>
<gene>
    <name evidence="1" type="ORF">ERS852551_00603</name>
</gene>
<evidence type="ECO:0000313" key="1">
    <source>
        <dbReference type="EMBL" id="CUP37453.1"/>
    </source>
</evidence>
<protein>
    <recommendedName>
        <fullName evidence="3">AlgX/AlgJ SGNH hydrolase-like domain-containing protein</fullName>
    </recommendedName>
</protein>
<dbReference type="AlphaFoldDB" id="A0A174MMD5"/>